<dbReference type="PRINTS" id="PR00344">
    <property type="entry name" value="BCTRLSENSOR"/>
</dbReference>
<keyword evidence="8" id="KW-0547">Nucleotide-binding</keyword>
<sequence>MSISRRITWFSTVWLLVILLIVNSGIYFLFEQLTARAELERVSSQAQAIAEAAGGETLQPADLFAAYVAGEGMIRVIREDGSEAVTITKNPAMRGISRMYSVAQGTEQIRYQGDRIAMARFPVIWNDGTVVTLEYSEKMDTFESTLATLRLVLVVASLLVLIPAFFAGRALSRLLLQPIQALMQTMEGIRKSGTFNRIEVSEESKDELDQMGQTFNRMIELLECNYEKQQQFVSDASHELRTPLTVIESYANLLKRWGMTNPERLKEAVEAILEESKRMKGLTQQMLSLATGEQDRTVELRKLELSLLAQETARKLQQAYERDIHIGTDETYTILGDEARIKQLLFILLENGLKYSNDSLTVTFSHYNEFVQMEVSDQGIGISEKDLPHVFERFFRVDKARSRQTGGSGLGLAIAKTIVDVHGGQISVISKEQVGTTFTVLLPMAIRKGGELDE</sequence>
<evidence type="ECO:0000256" key="14">
    <source>
        <dbReference type="SAM" id="Phobius"/>
    </source>
</evidence>
<evidence type="ECO:0000256" key="11">
    <source>
        <dbReference type="ARBA" id="ARBA00022989"/>
    </source>
</evidence>
<dbReference type="Gene3D" id="3.30.565.10">
    <property type="entry name" value="Histidine kinase-like ATPase, C-terminal domain"/>
    <property type="match status" value="1"/>
</dbReference>
<dbReference type="Pfam" id="PF00512">
    <property type="entry name" value="HisKA"/>
    <property type="match status" value="1"/>
</dbReference>
<evidence type="ECO:0000256" key="5">
    <source>
        <dbReference type="ARBA" id="ARBA00022553"/>
    </source>
</evidence>
<protein>
    <recommendedName>
        <fullName evidence="3">histidine kinase</fullName>
        <ecNumber evidence="3">2.7.13.3</ecNumber>
    </recommendedName>
</protein>
<dbReference type="SUPFAM" id="SSF55874">
    <property type="entry name" value="ATPase domain of HSP90 chaperone/DNA topoisomerase II/histidine kinase"/>
    <property type="match status" value="1"/>
</dbReference>
<accession>A0A562QJ31</accession>
<evidence type="ECO:0000256" key="9">
    <source>
        <dbReference type="ARBA" id="ARBA00022777"/>
    </source>
</evidence>
<dbReference type="InterPro" id="IPR004358">
    <property type="entry name" value="Sig_transdc_His_kin-like_C"/>
</dbReference>
<gene>
    <name evidence="17" type="ORF">IQ10_02071</name>
</gene>
<feature type="domain" description="Histidine kinase" evidence="15">
    <location>
        <begin position="235"/>
        <end position="446"/>
    </location>
</feature>
<evidence type="ECO:0000256" key="6">
    <source>
        <dbReference type="ARBA" id="ARBA00022679"/>
    </source>
</evidence>
<dbReference type="EC" id="2.7.13.3" evidence="3"/>
<dbReference type="SUPFAM" id="SSF47384">
    <property type="entry name" value="Homodimeric domain of signal transducing histidine kinase"/>
    <property type="match status" value="1"/>
</dbReference>
<dbReference type="PROSITE" id="PS50109">
    <property type="entry name" value="HIS_KIN"/>
    <property type="match status" value="1"/>
</dbReference>
<dbReference type="CDD" id="cd00075">
    <property type="entry name" value="HATPase"/>
    <property type="match status" value="1"/>
</dbReference>
<dbReference type="EMBL" id="VLKZ01000005">
    <property type="protein sequence ID" value="TWI56180.1"/>
    <property type="molecule type" value="Genomic_DNA"/>
</dbReference>
<feature type="transmembrane region" description="Helical" evidence="14">
    <location>
        <begin position="7"/>
        <end position="30"/>
    </location>
</feature>
<organism evidence="17 18">
    <name type="scientific">Halalkalibacter nanhaiisediminis</name>
    <dbReference type="NCBI Taxonomy" id="688079"/>
    <lineage>
        <taxon>Bacteria</taxon>
        <taxon>Bacillati</taxon>
        <taxon>Bacillota</taxon>
        <taxon>Bacilli</taxon>
        <taxon>Bacillales</taxon>
        <taxon>Bacillaceae</taxon>
        <taxon>Halalkalibacter</taxon>
    </lineage>
</organism>
<dbReference type="Pfam" id="PF02518">
    <property type="entry name" value="HATPase_c"/>
    <property type="match status" value="1"/>
</dbReference>
<dbReference type="PROSITE" id="PS50885">
    <property type="entry name" value="HAMP"/>
    <property type="match status" value="1"/>
</dbReference>
<comment type="subcellular location">
    <subcellularLocation>
        <location evidence="2">Cell membrane</location>
        <topology evidence="2">Multi-pass membrane protein</topology>
    </subcellularLocation>
</comment>
<dbReference type="GO" id="GO:0000155">
    <property type="term" value="F:phosphorelay sensor kinase activity"/>
    <property type="evidence" value="ECO:0007669"/>
    <property type="project" value="InterPro"/>
</dbReference>
<evidence type="ECO:0000256" key="2">
    <source>
        <dbReference type="ARBA" id="ARBA00004651"/>
    </source>
</evidence>
<dbReference type="PANTHER" id="PTHR45436:SF5">
    <property type="entry name" value="SENSOR HISTIDINE KINASE TRCS"/>
    <property type="match status" value="1"/>
</dbReference>
<keyword evidence="9" id="KW-0418">Kinase</keyword>
<evidence type="ECO:0000313" key="18">
    <source>
        <dbReference type="Proteomes" id="UP000315711"/>
    </source>
</evidence>
<evidence type="ECO:0000259" key="16">
    <source>
        <dbReference type="PROSITE" id="PS50885"/>
    </source>
</evidence>
<dbReference type="CDD" id="cd06225">
    <property type="entry name" value="HAMP"/>
    <property type="match status" value="1"/>
</dbReference>
<name>A0A562QJ31_9BACI</name>
<dbReference type="SMART" id="SM00387">
    <property type="entry name" value="HATPase_c"/>
    <property type="match status" value="1"/>
</dbReference>
<keyword evidence="5" id="KW-0597">Phosphoprotein</keyword>
<evidence type="ECO:0000256" key="4">
    <source>
        <dbReference type="ARBA" id="ARBA00022475"/>
    </source>
</evidence>
<feature type="transmembrane region" description="Helical" evidence="14">
    <location>
        <begin position="147"/>
        <end position="167"/>
    </location>
</feature>
<dbReference type="Gene3D" id="1.10.287.130">
    <property type="match status" value="1"/>
</dbReference>
<evidence type="ECO:0000256" key="13">
    <source>
        <dbReference type="ARBA" id="ARBA00023136"/>
    </source>
</evidence>
<dbReference type="InterPro" id="IPR036890">
    <property type="entry name" value="HATPase_C_sf"/>
</dbReference>
<dbReference type="SMART" id="SM00388">
    <property type="entry name" value="HisKA"/>
    <property type="match status" value="1"/>
</dbReference>
<keyword evidence="6" id="KW-0808">Transferase</keyword>
<evidence type="ECO:0000256" key="7">
    <source>
        <dbReference type="ARBA" id="ARBA00022692"/>
    </source>
</evidence>
<keyword evidence="10" id="KW-0067">ATP-binding</keyword>
<dbReference type="CDD" id="cd00082">
    <property type="entry name" value="HisKA"/>
    <property type="match status" value="1"/>
</dbReference>
<keyword evidence="4" id="KW-1003">Cell membrane</keyword>
<dbReference type="FunFam" id="3.30.565.10:FF:000006">
    <property type="entry name" value="Sensor histidine kinase WalK"/>
    <property type="match status" value="1"/>
</dbReference>
<dbReference type="Pfam" id="PF00672">
    <property type="entry name" value="HAMP"/>
    <property type="match status" value="1"/>
</dbReference>
<dbReference type="PANTHER" id="PTHR45436">
    <property type="entry name" value="SENSOR HISTIDINE KINASE YKOH"/>
    <property type="match status" value="1"/>
</dbReference>
<dbReference type="InterPro" id="IPR003594">
    <property type="entry name" value="HATPase_dom"/>
</dbReference>
<dbReference type="AlphaFoldDB" id="A0A562QJ31"/>
<dbReference type="SUPFAM" id="SSF158472">
    <property type="entry name" value="HAMP domain-like"/>
    <property type="match status" value="1"/>
</dbReference>
<dbReference type="FunFam" id="1.10.287.130:FF:000001">
    <property type="entry name" value="Two-component sensor histidine kinase"/>
    <property type="match status" value="1"/>
</dbReference>
<keyword evidence="7 14" id="KW-0812">Transmembrane</keyword>
<dbReference type="InterPro" id="IPR005467">
    <property type="entry name" value="His_kinase_dom"/>
</dbReference>
<dbReference type="Proteomes" id="UP000315711">
    <property type="component" value="Unassembled WGS sequence"/>
</dbReference>
<evidence type="ECO:0000259" key="15">
    <source>
        <dbReference type="PROSITE" id="PS50109"/>
    </source>
</evidence>
<evidence type="ECO:0000256" key="1">
    <source>
        <dbReference type="ARBA" id="ARBA00000085"/>
    </source>
</evidence>
<dbReference type="InterPro" id="IPR003661">
    <property type="entry name" value="HisK_dim/P_dom"/>
</dbReference>
<keyword evidence="13 14" id="KW-0472">Membrane</keyword>
<evidence type="ECO:0000256" key="10">
    <source>
        <dbReference type="ARBA" id="ARBA00022840"/>
    </source>
</evidence>
<evidence type="ECO:0000256" key="8">
    <source>
        <dbReference type="ARBA" id="ARBA00022741"/>
    </source>
</evidence>
<dbReference type="InterPro" id="IPR003660">
    <property type="entry name" value="HAMP_dom"/>
</dbReference>
<dbReference type="Gene3D" id="6.10.340.10">
    <property type="match status" value="1"/>
</dbReference>
<dbReference type="InterPro" id="IPR050428">
    <property type="entry name" value="TCS_sensor_his_kinase"/>
</dbReference>
<evidence type="ECO:0000313" key="17">
    <source>
        <dbReference type="EMBL" id="TWI56180.1"/>
    </source>
</evidence>
<dbReference type="InterPro" id="IPR036097">
    <property type="entry name" value="HisK_dim/P_sf"/>
</dbReference>
<dbReference type="GO" id="GO:0005886">
    <property type="term" value="C:plasma membrane"/>
    <property type="evidence" value="ECO:0007669"/>
    <property type="project" value="UniProtKB-SubCell"/>
</dbReference>
<comment type="catalytic activity">
    <reaction evidence="1">
        <text>ATP + protein L-histidine = ADP + protein N-phospho-L-histidine.</text>
        <dbReference type="EC" id="2.7.13.3"/>
    </reaction>
</comment>
<evidence type="ECO:0000256" key="3">
    <source>
        <dbReference type="ARBA" id="ARBA00012438"/>
    </source>
</evidence>
<reference evidence="17 18" key="1">
    <citation type="journal article" date="2015" name="Stand. Genomic Sci.">
        <title>Genomic Encyclopedia of Bacterial and Archaeal Type Strains, Phase III: the genomes of soil and plant-associated and newly described type strains.</title>
        <authorList>
            <person name="Whitman W.B."/>
            <person name="Woyke T."/>
            <person name="Klenk H.P."/>
            <person name="Zhou Y."/>
            <person name="Lilburn T.G."/>
            <person name="Beck B.J."/>
            <person name="De Vos P."/>
            <person name="Vandamme P."/>
            <person name="Eisen J.A."/>
            <person name="Garrity G."/>
            <person name="Hugenholtz P."/>
            <person name="Kyrpides N.C."/>
        </authorList>
    </citation>
    <scope>NUCLEOTIDE SEQUENCE [LARGE SCALE GENOMIC DNA]</scope>
    <source>
        <strain evidence="17 18">CGMCC 1.10116</strain>
    </source>
</reference>
<comment type="caution">
    <text evidence="17">The sequence shown here is derived from an EMBL/GenBank/DDBJ whole genome shotgun (WGS) entry which is preliminary data.</text>
</comment>
<evidence type="ECO:0000256" key="12">
    <source>
        <dbReference type="ARBA" id="ARBA00023012"/>
    </source>
</evidence>
<proteinExistence type="predicted"/>
<keyword evidence="18" id="KW-1185">Reference proteome</keyword>
<dbReference type="RefSeq" id="WP_144450378.1">
    <property type="nucleotide sequence ID" value="NZ_VLKZ01000005.1"/>
</dbReference>
<keyword evidence="11 14" id="KW-1133">Transmembrane helix</keyword>
<dbReference type="OrthoDB" id="9786919at2"/>
<dbReference type="SMART" id="SM00304">
    <property type="entry name" value="HAMP"/>
    <property type="match status" value="1"/>
</dbReference>
<feature type="domain" description="HAMP" evidence="16">
    <location>
        <begin position="173"/>
        <end position="227"/>
    </location>
</feature>
<keyword evidence="12" id="KW-0902">Two-component regulatory system</keyword>
<dbReference type="GO" id="GO:0005524">
    <property type="term" value="F:ATP binding"/>
    <property type="evidence" value="ECO:0007669"/>
    <property type="project" value="UniProtKB-KW"/>
</dbReference>